<dbReference type="Proteomes" id="UP000199503">
    <property type="component" value="Unassembled WGS sequence"/>
</dbReference>
<dbReference type="RefSeq" id="WP_089917049.1">
    <property type="nucleotide sequence ID" value="NZ_FOFV01000006.1"/>
</dbReference>
<sequence length="201" mass="21817">MTASPDRSGRSTGRWDHVNHSLLFLEIASLHGPGGTESDREVARAPLHRVVRNAFADSDIPWSNCRHVERHDGVLVVIPPSVTTSVIVDRLIPHIQNGVRRYNREAAPVRMQLRASLHVGPVTVSPDGLSGQAIAAAARLLNTPELAGSDADLAVMVSSQVYETVIRHASGFADPTRYLEISSGAWLFAPEPGVYPRHWAG</sequence>
<dbReference type="STRING" id="65499.SAMN04488000_10618"/>
<evidence type="ECO:0000313" key="1">
    <source>
        <dbReference type="EMBL" id="SER07848.1"/>
    </source>
</evidence>
<dbReference type="Gene3D" id="3.30.70.1230">
    <property type="entry name" value="Nucleotide cyclase"/>
    <property type="match status" value="1"/>
</dbReference>
<dbReference type="SUPFAM" id="SSF55073">
    <property type="entry name" value="Nucleotide cyclase"/>
    <property type="match status" value="1"/>
</dbReference>
<name>A0A1H9L972_9PSEU</name>
<keyword evidence="2" id="KW-1185">Reference proteome</keyword>
<dbReference type="InterPro" id="IPR029787">
    <property type="entry name" value="Nucleotide_cyclase"/>
</dbReference>
<dbReference type="EMBL" id="FOFV01000006">
    <property type="protein sequence ID" value="SER07848.1"/>
    <property type="molecule type" value="Genomic_DNA"/>
</dbReference>
<evidence type="ECO:0008006" key="3">
    <source>
        <dbReference type="Google" id="ProtNLM"/>
    </source>
</evidence>
<reference evidence="2" key="1">
    <citation type="submission" date="2016-10" db="EMBL/GenBank/DDBJ databases">
        <authorList>
            <person name="Varghese N."/>
            <person name="Submissions S."/>
        </authorList>
    </citation>
    <scope>NUCLEOTIDE SEQUENCE [LARGE SCALE GENOMIC DNA]</scope>
    <source>
        <strain evidence="2">DSM 44437</strain>
    </source>
</reference>
<organism evidence="1 2">
    <name type="scientific">Lentzea albida</name>
    <dbReference type="NCBI Taxonomy" id="65499"/>
    <lineage>
        <taxon>Bacteria</taxon>
        <taxon>Bacillati</taxon>
        <taxon>Actinomycetota</taxon>
        <taxon>Actinomycetes</taxon>
        <taxon>Pseudonocardiales</taxon>
        <taxon>Pseudonocardiaceae</taxon>
        <taxon>Lentzea</taxon>
    </lineage>
</organism>
<dbReference type="AlphaFoldDB" id="A0A1H9L972"/>
<evidence type="ECO:0000313" key="2">
    <source>
        <dbReference type="Proteomes" id="UP000199503"/>
    </source>
</evidence>
<proteinExistence type="predicted"/>
<protein>
    <recommendedName>
        <fullName evidence="3">Guanylate cyclase domain-containing protein</fullName>
    </recommendedName>
</protein>
<accession>A0A1H9L972</accession>
<dbReference type="OrthoDB" id="3482507at2"/>
<gene>
    <name evidence="1" type="ORF">SAMN04488000_10618</name>
</gene>